<keyword evidence="1" id="KW-0812">Transmembrane</keyword>
<reference evidence="3" key="2">
    <citation type="submission" date="2021-04" db="EMBL/GenBank/DDBJ databases">
        <authorList>
            <person name="Gilroy R."/>
        </authorList>
    </citation>
    <scope>NUCLEOTIDE SEQUENCE</scope>
    <source>
        <strain evidence="3">ChiGjej1B1-14440</strain>
    </source>
</reference>
<dbReference type="InterPro" id="IPR036938">
    <property type="entry name" value="PAP2/HPO_sf"/>
</dbReference>
<dbReference type="Pfam" id="PF01569">
    <property type="entry name" value="PAP2"/>
    <property type="match status" value="1"/>
</dbReference>
<evidence type="ECO:0000313" key="4">
    <source>
        <dbReference type="Proteomes" id="UP000886724"/>
    </source>
</evidence>
<protein>
    <submittedName>
        <fullName evidence="3">Phosphatase PAP2 family protein</fullName>
    </submittedName>
</protein>
<feature type="domain" description="Phosphatidic acid phosphatase type 2/haloperoxidase" evidence="2">
    <location>
        <begin position="57"/>
        <end position="159"/>
    </location>
</feature>
<evidence type="ECO:0000256" key="1">
    <source>
        <dbReference type="SAM" id="Phobius"/>
    </source>
</evidence>
<keyword evidence="1" id="KW-0472">Membrane</keyword>
<accession>A0A9D1XK46</accession>
<feature type="transmembrane region" description="Helical" evidence="1">
    <location>
        <begin position="137"/>
        <end position="157"/>
    </location>
</feature>
<dbReference type="Gene3D" id="1.20.144.10">
    <property type="entry name" value="Phosphatidic acid phosphatase type 2/haloperoxidase"/>
    <property type="match status" value="1"/>
</dbReference>
<dbReference type="PANTHER" id="PTHR14969">
    <property type="entry name" value="SPHINGOSINE-1-PHOSPHATE PHOSPHOHYDROLASE"/>
    <property type="match status" value="1"/>
</dbReference>
<evidence type="ECO:0000259" key="2">
    <source>
        <dbReference type="SMART" id="SM00014"/>
    </source>
</evidence>
<name>A0A9D1XK46_9FIRM</name>
<comment type="caution">
    <text evidence="3">The sequence shown here is derived from an EMBL/GenBank/DDBJ whole genome shotgun (WGS) entry which is preliminary data.</text>
</comment>
<keyword evidence="1" id="KW-1133">Transmembrane helix</keyword>
<evidence type="ECO:0000313" key="3">
    <source>
        <dbReference type="EMBL" id="HIX80912.1"/>
    </source>
</evidence>
<dbReference type="EMBL" id="DXET01000073">
    <property type="protein sequence ID" value="HIX80912.1"/>
    <property type="molecule type" value="Genomic_DNA"/>
</dbReference>
<dbReference type="AlphaFoldDB" id="A0A9D1XK46"/>
<organism evidence="3 4">
    <name type="scientific">Candidatus Erysipelatoclostridium merdavium</name>
    <dbReference type="NCBI Taxonomy" id="2838566"/>
    <lineage>
        <taxon>Bacteria</taxon>
        <taxon>Bacillati</taxon>
        <taxon>Bacillota</taxon>
        <taxon>Erysipelotrichia</taxon>
        <taxon>Erysipelotrichales</taxon>
        <taxon>Erysipelotrichales incertae sedis</taxon>
    </lineage>
</organism>
<reference evidence="3" key="1">
    <citation type="journal article" date="2021" name="PeerJ">
        <title>Extensive microbial diversity within the chicken gut microbiome revealed by metagenomics and culture.</title>
        <authorList>
            <person name="Gilroy R."/>
            <person name="Ravi A."/>
            <person name="Getino M."/>
            <person name="Pursley I."/>
            <person name="Horton D.L."/>
            <person name="Alikhan N.F."/>
            <person name="Baker D."/>
            <person name="Gharbi K."/>
            <person name="Hall N."/>
            <person name="Watson M."/>
            <person name="Adriaenssens E.M."/>
            <person name="Foster-Nyarko E."/>
            <person name="Jarju S."/>
            <person name="Secka A."/>
            <person name="Antonio M."/>
            <person name="Oren A."/>
            <person name="Chaudhuri R.R."/>
            <person name="La Ragione R."/>
            <person name="Hildebrand F."/>
            <person name="Pallen M.J."/>
        </authorList>
    </citation>
    <scope>NUCLEOTIDE SEQUENCE</scope>
    <source>
        <strain evidence="3">ChiGjej1B1-14440</strain>
    </source>
</reference>
<dbReference type="SMART" id="SM00014">
    <property type="entry name" value="acidPPc"/>
    <property type="match status" value="1"/>
</dbReference>
<dbReference type="InterPro" id="IPR000326">
    <property type="entry name" value="PAP2/HPO"/>
</dbReference>
<feature type="transmembrane region" description="Helical" evidence="1">
    <location>
        <begin position="21"/>
        <end position="45"/>
    </location>
</feature>
<dbReference type="PANTHER" id="PTHR14969:SF13">
    <property type="entry name" value="AT30094P"/>
    <property type="match status" value="1"/>
</dbReference>
<gene>
    <name evidence="3" type="ORF">H9980_02930</name>
</gene>
<sequence>MENFYQSMLFNIKKHPFLKNTFINFTRYIPVITFIIYPVVIIYLFFTNNPLLLETIIRPCIAFTVVTIFRKIINRKRPYEAMDIEPLIKHKQGESFPSRHTVSAFAIAFACLKVSLPLGIVMLLLAITVSLSRILCGVHYISDVISAIVIAFIIGFINI</sequence>
<feature type="transmembrane region" description="Helical" evidence="1">
    <location>
        <begin position="104"/>
        <end position="131"/>
    </location>
</feature>
<dbReference type="SUPFAM" id="SSF48317">
    <property type="entry name" value="Acid phosphatase/Vanadium-dependent haloperoxidase"/>
    <property type="match status" value="1"/>
</dbReference>
<proteinExistence type="predicted"/>
<dbReference type="Proteomes" id="UP000886724">
    <property type="component" value="Unassembled WGS sequence"/>
</dbReference>